<reference evidence="3 4" key="1">
    <citation type="journal article" date="2019" name="Emerg. Microbes Infect.">
        <title>Comprehensive subspecies identification of 175 nontuberculous mycobacteria species based on 7547 genomic profiles.</title>
        <authorList>
            <person name="Matsumoto Y."/>
            <person name="Kinjo T."/>
            <person name="Motooka D."/>
            <person name="Nabeya D."/>
            <person name="Jung N."/>
            <person name="Uechi K."/>
            <person name="Horii T."/>
            <person name="Iida T."/>
            <person name="Fujita J."/>
            <person name="Nakamura S."/>
        </authorList>
    </citation>
    <scope>NUCLEOTIDE SEQUENCE [LARGE SCALE GENOMIC DNA]</scope>
    <source>
        <strain evidence="3 4">JCM 18113</strain>
    </source>
</reference>
<dbReference type="Proteomes" id="UP000465812">
    <property type="component" value="Chromosome"/>
</dbReference>
<dbReference type="PROSITE" id="PS51674">
    <property type="entry name" value="4FE4S_WBL"/>
    <property type="match status" value="1"/>
</dbReference>
<feature type="region of interest" description="Disordered" evidence="1">
    <location>
        <begin position="85"/>
        <end position="112"/>
    </location>
</feature>
<dbReference type="EMBL" id="AP022590">
    <property type="protein sequence ID" value="BBY38472.1"/>
    <property type="molecule type" value="Genomic_DNA"/>
</dbReference>
<evidence type="ECO:0000256" key="1">
    <source>
        <dbReference type="SAM" id="MobiDB-lite"/>
    </source>
</evidence>
<dbReference type="RefSeq" id="WP_179970122.1">
    <property type="nucleotide sequence ID" value="NZ_AP022590.1"/>
</dbReference>
<protein>
    <recommendedName>
        <fullName evidence="2">4Fe-4S Wbl-type domain-containing protein</fullName>
    </recommendedName>
</protein>
<organism evidence="3 4">
    <name type="scientific">Mycobacterium mantenii</name>
    <dbReference type="NCBI Taxonomy" id="560555"/>
    <lineage>
        <taxon>Bacteria</taxon>
        <taxon>Bacillati</taxon>
        <taxon>Actinomycetota</taxon>
        <taxon>Actinomycetes</taxon>
        <taxon>Mycobacteriales</taxon>
        <taxon>Mycobacteriaceae</taxon>
        <taxon>Mycobacterium</taxon>
        <taxon>Mycobacterium avium complex (MAC)</taxon>
    </lineage>
</organism>
<proteinExistence type="predicted"/>
<name>A0ABN6A5U7_MYCNT</name>
<dbReference type="InterPro" id="IPR034768">
    <property type="entry name" value="4FE4S_WBL"/>
</dbReference>
<keyword evidence="4" id="KW-1185">Reference proteome</keyword>
<evidence type="ECO:0000259" key="2">
    <source>
        <dbReference type="PROSITE" id="PS51674"/>
    </source>
</evidence>
<sequence length="112" mass="12412">MALGDLLLAIHAPELTGAACKGRPEVFDAQPPKTADRGYLHTRAKWICLRKCPALAQCRAWLESLPPSQRPEGVVAGQFIESKIWRPDRTGRGKKPPLVASHSRQERRKHAG</sequence>
<evidence type="ECO:0000313" key="4">
    <source>
        <dbReference type="Proteomes" id="UP000465812"/>
    </source>
</evidence>
<accession>A0ABN6A5U7</accession>
<evidence type="ECO:0000313" key="3">
    <source>
        <dbReference type="EMBL" id="BBY38472.1"/>
    </source>
</evidence>
<feature type="domain" description="4Fe-4S Wbl-type" evidence="2">
    <location>
        <begin position="19"/>
        <end position="85"/>
    </location>
</feature>
<gene>
    <name evidence="3" type="ORF">MMAN_26060</name>
</gene>